<evidence type="ECO:0000256" key="1">
    <source>
        <dbReference type="SAM" id="MobiDB-lite"/>
    </source>
</evidence>
<keyword evidence="3" id="KW-1185">Reference proteome</keyword>
<feature type="region of interest" description="Disordered" evidence="1">
    <location>
        <begin position="36"/>
        <end position="55"/>
    </location>
</feature>
<proteinExistence type="predicted"/>
<evidence type="ECO:0000313" key="3">
    <source>
        <dbReference type="Proteomes" id="UP000198211"/>
    </source>
</evidence>
<reference evidence="3" key="1">
    <citation type="submission" date="2017-03" db="EMBL/GenBank/DDBJ databases">
        <title>Phytopthora megakarya and P. palmivora, two closely related causual agents of cacao black pod achieved similar genome size and gene model numbers by different mechanisms.</title>
        <authorList>
            <person name="Ali S."/>
            <person name="Shao J."/>
            <person name="Larry D.J."/>
            <person name="Kronmiller B."/>
            <person name="Shen D."/>
            <person name="Strem M.D."/>
            <person name="Melnick R.L."/>
            <person name="Guiltinan M.J."/>
            <person name="Tyler B.M."/>
            <person name="Meinhardt L.W."/>
            <person name="Bailey B.A."/>
        </authorList>
    </citation>
    <scope>NUCLEOTIDE SEQUENCE [LARGE SCALE GENOMIC DNA]</scope>
    <source>
        <strain evidence="3">zdho120</strain>
    </source>
</reference>
<organism evidence="2 3">
    <name type="scientific">Phytophthora megakarya</name>
    <dbReference type="NCBI Taxonomy" id="4795"/>
    <lineage>
        <taxon>Eukaryota</taxon>
        <taxon>Sar</taxon>
        <taxon>Stramenopiles</taxon>
        <taxon>Oomycota</taxon>
        <taxon>Peronosporomycetes</taxon>
        <taxon>Peronosporales</taxon>
        <taxon>Peronosporaceae</taxon>
        <taxon>Phytophthora</taxon>
    </lineage>
</organism>
<comment type="caution">
    <text evidence="2">The sequence shown here is derived from an EMBL/GenBank/DDBJ whole genome shotgun (WGS) entry which is preliminary data.</text>
</comment>
<accession>A0A225VHW2</accession>
<dbReference type="EMBL" id="NBNE01004561">
    <property type="protein sequence ID" value="OWZ05196.1"/>
    <property type="molecule type" value="Genomic_DNA"/>
</dbReference>
<evidence type="ECO:0000313" key="2">
    <source>
        <dbReference type="EMBL" id="OWZ05196.1"/>
    </source>
</evidence>
<protein>
    <submittedName>
        <fullName evidence="2">Uncharacterized protein</fullName>
    </submittedName>
</protein>
<name>A0A225VHW2_9STRA</name>
<gene>
    <name evidence="2" type="ORF">PHMEG_00022757</name>
</gene>
<feature type="compositionally biased region" description="Basic and acidic residues" evidence="1">
    <location>
        <begin position="36"/>
        <end position="48"/>
    </location>
</feature>
<dbReference type="OrthoDB" id="125046at2759"/>
<dbReference type="AlphaFoldDB" id="A0A225VHW2"/>
<sequence length="55" mass="5904">MGKGSGWSEADTVQLCRSRLDTSEYPFVGAGCTHWLENKSDSDGEDHSATAISGR</sequence>
<dbReference type="Proteomes" id="UP000198211">
    <property type="component" value="Unassembled WGS sequence"/>
</dbReference>